<dbReference type="OrthoDB" id="5362251at2759"/>
<gene>
    <name evidence="2" type="ORF">ALECFALPRED_010830</name>
</gene>
<comment type="caution">
    <text evidence="2">The sequence shown here is derived from an EMBL/GenBank/DDBJ whole genome shotgun (WGS) entry which is preliminary data.</text>
</comment>
<evidence type="ECO:0000313" key="3">
    <source>
        <dbReference type="Proteomes" id="UP000664203"/>
    </source>
</evidence>
<dbReference type="Proteomes" id="UP000664203">
    <property type="component" value="Unassembled WGS sequence"/>
</dbReference>
<evidence type="ECO:0000313" key="2">
    <source>
        <dbReference type="EMBL" id="CAF9943198.1"/>
    </source>
</evidence>
<feature type="signal peptide" evidence="1">
    <location>
        <begin position="1"/>
        <end position="19"/>
    </location>
</feature>
<dbReference type="AlphaFoldDB" id="A0A8H3J9C8"/>
<reference evidence="2" key="1">
    <citation type="submission" date="2021-03" db="EMBL/GenBank/DDBJ databases">
        <authorList>
            <person name="Tagirdzhanova G."/>
        </authorList>
    </citation>
    <scope>NUCLEOTIDE SEQUENCE</scope>
</reference>
<proteinExistence type="predicted"/>
<accession>A0A8H3J9C8</accession>
<protein>
    <submittedName>
        <fullName evidence="2">Uncharacterized protein</fullName>
    </submittedName>
</protein>
<keyword evidence="3" id="KW-1185">Reference proteome</keyword>
<evidence type="ECO:0000256" key="1">
    <source>
        <dbReference type="SAM" id="SignalP"/>
    </source>
</evidence>
<organism evidence="2 3">
    <name type="scientific">Alectoria fallacina</name>
    <dbReference type="NCBI Taxonomy" id="1903189"/>
    <lineage>
        <taxon>Eukaryota</taxon>
        <taxon>Fungi</taxon>
        <taxon>Dikarya</taxon>
        <taxon>Ascomycota</taxon>
        <taxon>Pezizomycotina</taxon>
        <taxon>Lecanoromycetes</taxon>
        <taxon>OSLEUM clade</taxon>
        <taxon>Lecanoromycetidae</taxon>
        <taxon>Lecanorales</taxon>
        <taxon>Lecanorineae</taxon>
        <taxon>Parmeliaceae</taxon>
        <taxon>Alectoria</taxon>
    </lineage>
</organism>
<keyword evidence="1" id="KW-0732">Signal</keyword>
<name>A0A8H3J9C8_9LECA</name>
<dbReference type="EMBL" id="CAJPDR010000921">
    <property type="protein sequence ID" value="CAF9943198.1"/>
    <property type="molecule type" value="Genomic_DNA"/>
</dbReference>
<sequence>MPTFHNLAALAAVLATASASSITFQNAGSQNICYMVEISSGTFPWTTVCGLAPGIPVNAGQTTTIDLDPSFNGALTAWTGSGSIRGARYEINFAATTGSTWYDADYQLGMSDGTVGPSDNRKLANGESSLSGEPDTLAKANAAWPQTTNQAALLAYPNYLKQGSDGTLTYVYCDSNAPQVVIDFFQVTADFSAYIDAGSVAGVTPSAADAEAVKMADAMSLQVDTQDMTIVAH</sequence>
<feature type="chain" id="PRO_5034636527" evidence="1">
    <location>
        <begin position="20"/>
        <end position="233"/>
    </location>
</feature>